<gene>
    <name evidence="2" type="primary">38</name>
    <name evidence="2" type="ORF">SEA_YABOI_38</name>
</gene>
<sequence>MTNRERISIVIIYTLTILMYATFAIWMNPITGLGALIMTMVSFILFLEYGKPI</sequence>
<feature type="transmembrane region" description="Helical" evidence="1">
    <location>
        <begin position="7"/>
        <end position="27"/>
    </location>
</feature>
<keyword evidence="1" id="KW-0812">Transmembrane</keyword>
<reference evidence="2 3" key="1">
    <citation type="submission" date="2018-08" db="EMBL/GenBank/DDBJ databases">
        <authorList>
            <person name="Hogarty M.P."/>
            <person name="Sinkre R.A."/>
            <person name="Rubiano R."/>
            <person name="Harback M.R."/>
            <person name="Shaffer C.D."/>
            <person name="Weston-Hafer K.A."/>
            <person name="Russell D.A."/>
            <person name="Pope W.H."/>
            <person name="Jacobs-Sera D."/>
            <person name="Hendrix R.W."/>
            <person name="Hatfull G.F."/>
        </authorList>
    </citation>
    <scope>NUCLEOTIDE SEQUENCE [LARGE SCALE GENOMIC DNA]</scope>
</reference>
<name>A0A385ULJ8_9CAUD</name>
<keyword evidence="3" id="KW-1185">Reference proteome</keyword>
<dbReference type="RefSeq" id="YP_009841175.1">
    <property type="nucleotide sequence ID" value="NC_048730.1"/>
</dbReference>
<evidence type="ECO:0000313" key="3">
    <source>
        <dbReference type="Proteomes" id="UP000271820"/>
    </source>
</evidence>
<dbReference type="EMBL" id="MH727564">
    <property type="protein sequence ID" value="AYB70877.1"/>
    <property type="molecule type" value="Genomic_DNA"/>
</dbReference>
<protein>
    <submittedName>
        <fullName evidence="2">Uncharacterized protein</fullName>
    </submittedName>
</protein>
<keyword evidence="1" id="KW-1133">Transmembrane helix</keyword>
<accession>A0A385ULJ8</accession>
<organism evidence="2 3">
    <name type="scientific">Streptomyces phage Yaboi</name>
    <dbReference type="NCBI Taxonomy" id="2301621"/>
    <lineage>
        <taxon>Viruses</taxon>
        <taxon>Duplodnaviria</taxon>
        <taxon>Heunggongvirae</taxon>
        <taxon>Uroviricota</taxon>
        <taxon>Caudoviricetes</taxon>
        <taxon>Stanwilliamsviridae</taxon>
        <taxon>Boydwoodruffvirinae</taxon>
        <taxon>Karimacvirus</taxon>
        <taxon>Karimacvirus yaboi</taxon>
        <taxon>Streptomyces virus Yaboi</taxon>
    </lineage>
</organism>
<dbReference type="GeneID" id="55611400"/>
<evidence type="ECO:0000313" key="2">
    <source>
        <dbReference type="EMBL" id="AYB70877.1"/>
    </source>
</evidence>
<dbReference type="Proteomes" id="UP000271820">
    <property type="component" value="Segment"/>
</dbReference>
<feature type="transmembrane region" description="Helical" evidence="1">
    <location>
        <begin position="33"/>
        <end position="50"/>
    </location>
</feature>
<proteinExistence type="predicted"/>
<keyword evidence="1" id="KW-0472">Membrane</keyword>
<evidence type="ECO:0000256" key="1">
    <source>
        <dbReference type="SAM" id="Phobius"/>
    </source>
</evidence>
<dbReference type="KEGG" id="vg:55611400"/>